<keyword evidence="3" id="KW-1185">Reference proteome</keyword>
<gene>
    <name evidence="2" type="ORF">Q4T40_04935</name>
</gene>
<dbReference type="EMBL" id="JAUOZS010000001">
    <property type="protein sequence ID" value="MDT8900584.1"/>
    <property type="molecule type" value="Genomic_DNA"/>
</dbReference>
<feature type="domain" description="DUF2229" evidence="1">
    <location>
        <begin position="5"/>
        <end position="201"/>
    </location>
</feature>
<evidence type="ECO:0000259" key="1">
    <source>
        <dbReference type="Pfam" id="PF09989"/>
    </source>
</evidence>
<proteinExistence type="predicted"/>
<dbReference type="InterPro" id="IPR051805">
    <property type="entry name" value="Dehydratase_Activator_Redct"/>
</dbReference>
<sequence length="303" mass="32659">MTISVGIPRALLFHEFGELWQSFFSNLGVAVSVSPATTKTLLDRGTSLAVDESCLPLKLYLGHAESLLGCSSHLFVPRIACYHRDYYLCAKFAGLPDIVRNTFGLSADRVIAPDVDGRRPLCGINAVRTAAGAVGRSTFAGLASLRQALAAWRTQPAGPGVAADTKVAVIGHSYILRDPFLGGEVLSLLAARSVATVTPDDVPARALYAEAGRFAPEVHWQLSAKLAGATRYFAVRPDIAGLVLVSCFGCGPDSLVNEFLEYRVLKGCGKPYLILNVDEHTGRAGVATRVEAFWDLVEWRRRK</sequence>
<organism evidence="2 3">
    <name type="scientific">Anaeroselena agilis</name>
    <dbReference type="NCBI Taxonomy" id="3063788"/>
    <lineage>
        <taxon>Bacteria</taxon>
        <taxon>Bacillati</taxon>
        <taxon>Bacillota</taxon>
        <taxon>Negativicutes</taxon>
        <taxon>Acetonemataceae</taxon>
        <taxon>Anaeroselena</taxon>
    </lineage>
</organism>
<dbReference type="Proteomes" id="UP001254848">
    <property type="component" value="Unassembled WGS sequence"/>
</dbReference>
<reference evidence="2 3" key="1">
    <citation type="submission" date="2023-07" db="EMBL/GenBank/DDBJ databases">
        <title>The novel representative of Negativicutes class, Anaeroselena agilis gen. nov. sp. nov.</title>
        <authorList>
            <person name="Prokofeva M.I."/>
            <person name="Elcheninov A.G."/>
            <person name="Klyukina A."/>
            <person name="Kublanov I.V."/>
            <person name="Frolov E.N."/>
            <person name="Podosokorskaya O.A."/>
        </authorList>
    </citation>
    <scope>NUCLEOTIDE SEQUENCE [LARGE SCALE GENOMIC DNA]</scope>
    <source>
        <strain evidence="2 3">4137-cl</strain>
    </source>
</reference>
<protein>
    <submittedName>
        <fullName evidence="2">Acyl-CoA dehydratase activase-related protein</fullName>
    </submittedName>
</protein>
<evidence type="ECO:0000313" key="2">
    <source>
        <dbReference type="EMBL" id="MDT8900584.1"/>
    </source>
</evidence>
<dbReference type="Pfam" id="PF09989">
    <property type="entry name" value="DUF2229"/>
    <property type="match status" value="1"/>
</dbReference>
<dbReference type="Gene3D" id="3.40.50.11900">
    <property type="match status" value="1"/>
</dbReference>
<dbReference type="InterPro" id="IPR018709">
    <property type="entry name" value="CoA_activase_DUF2229"/>
</dbReference>
<dbReference type="PANTHER" id="PTHR32329">
    <property type="entry name" value="BIFUNCTIONAL PROTEIN [INCLUDES 2-HYDROXYACYL-COA DEHYDRATASE (N-TER) AND ITS ACTIVATOR DOMAIN (C_TERM)-RELATED"/>
    <property type="match status" value="1"/>
</dbReference>
<accession>A0ABU3NUU0</accession>
<evidence type="ECO:0000313" key="3">
    <source>
        <dbReference type="Proteomes" id="UP001254848"/>
    </source>
</evidence>
<comment type="caution">
    <text evidence="2">The sequence shown here is derived from an EMBL/GenBank/DDBJ whole genome shotgun (WGS) entry which is preliminary data.</text>
</comment>
<dbReference type="RefSeq" id="WP_413779121.1">
    <property type="nucleotide sequence ID" value="NZ_JAUOZS010000001.1"/>
</dbReference>
<dbReference type="PANTHER" id="PTHR32329:SF2">
    <property type="entry name" value="BIFUNCTIONAL PROTEIN [INCLUDES 2-HYDROXYACYL-COA DEHYDRATASE (N-TER) AND ITS ACTIVATOR DOMAIN (C_TERM)"/>
    <property type="match status" value="1"/>
</dbReference>
<name>A0ABU3NUU0_9FIRM</name>